<accession>A0A4Q7NZU5</accession>
<proteinExistence type="predicted"/>
<organism evidence="2 3">
    <name type="scientific">Aquimarina brevivitae</name>
    <dbReference type="NCBI Taxonomy" id="323412"/>
    <lineage>
        <taxon>Bacteria</taxon>
        <taxon>Pseudomonadati</taxon>
        <taxon>Bacteroidota</taxon>
        <taxon>Flavobacteriia</taxon>
        <taxon>Flavobacteriales</taxon>
        <taxon>Flavobacteriaceae</taxon>
        <taxon>Aquimarina</taxon>
    </lineage>
</organism>
<protein>
    <submittedName>
        <fullName evidence="2">Glycosyl transferase family 1</fullName>
    </submittedName>
</protein>
<name>A0A4Q7NZU5_9FLAO</name>
<dbReference type="Gene3D" id="3.40.50.2000">
    <property type="entry name" value="Glycogen Phosphorylase B"/>
    <property type="match status" value="1"/>
</dbReference>
<dbReference type="InterPro" id="IPR055259">
    <property type="entry name" value="YkvP/CgeB_Glyco_trans-like"/>
</dbReference>
<dbReference type="GO" id="GO:0016740">
    <property type="term" value="F:transferase activity"/>
    <property type="evidence" value="ECO:0007669"/>
    <property type="project" value="UniProtKB-KW"/>
</dbReference>
<keyword evidence="3" id="KW-1185">Reference proteome</keyword>
<dbReference type="PANTHER" id="PTHR12526">
    <property type="entry name" value="GLYCOSYLTRANSFERASE"/>
    <property type="match status" value="1"/>
</dbReference>
<reference evidence="2 3" key="1">
    <citation type="submission" date="2019-02" db="EMBL/GenBank/DDBJ databases">
        <title>Genomic Encyclopedia of Type Strains, Phase IV (KMG-IV): sequencing the most valuable type-strain genomes for metagenomic binning, comparative biology and taxonomic classification.</title>
        <authorList>
            <person name="Goeker M."/>
        </authorList>
    </citation>
    <scope>NUCLEOTIDE SEQUENCE [LARGE SCALE GENOMIC DNA]</scope>
    <source>
        <strain evidence="2 3">DSM 17196</strain>
    </source>
</reference>
<dbReference type="EMBL" id="SGXE01000005">
    <property type="protein sequence ID" value="RZS91892.1"/>
    <property type="molecule type" value="Genomic_DNA"/>
</dbReference>
<feature type="domain" description="Spore protein YkvP/CgeB glycosyl transferase-like" evidence="1">
    <location>
        <begin position="255"/>
        <end position="375"/>
    </location>
</feature>
<dbReference type="SUPFAM" id="SSF53756">
    <property type="entry name" value="UDP-Glycosyltransferase/glycogen phosphorylase"/>
    <property type="match status" value="1"/>
</dbReference>
<sequence>MKVLLVGEYSRFHNSLKEGLLHHNCEVTIVGHGDSFKNFPVDFNIDAKVLKGNGILSILRKVIHKLSRFDIASLETYLRFNQIKKQLSGFDIVQFINETPLNISLKVEKNILRYLLQHNQKAFLVSCSDDYVFINFLMTDVLPYSTMTPYLQNKKLIKRYQHTLRYVTQAQKNAHSLMFEHILGVIPASVEYQLAYAKHPKVLPMIPYPINIDKISYQPIQIDDRILIFHGINKVNYYKKGNNYFEKALAIIKAKYNHKIEIITTESLPYQEYIAQLQKAHIVLDQVFAHDQGFNALEAMAMGKVVFTGAGDAFQQHYNLKEQVVIPTQPDVDAIANQLEALILQPERAQKIGENARAFVEQHHDYKKVAAQYLDCWHSVNKY</sequence>
<dbReference type="OrthoDB" id="6638088at2"/>
<comment type="caution">
    <text evidence="2">The sequence shown here is derived from an EMBL/GenBank/DDBJ whole genome shotgun (WGS) entry which is preliminary data.</text>
</comment>
<dbReference type="RefSeq" id="WP_130287525.1">
    <property type="nucleotide sequence ID" value="NZ_SGXE01000005.1"/>
</dbReference>
<gene>
    <name evidence="2" type="ORF">EV197_2995</name>
</gene>
<dbReference type="Proteomes" id="UP000292262">
    <property type="component" value="Unassembled WGS sequence"/>
</dbReference>
<keyword evidence="2" id="KW-0808">Transferase</keyword>
<dbReference type="Pfam" id="PF13524">
    <property type="entry name" value="Glyco_trans_1_2"/>
    <property type="match status" value="1"/>
</dbReference>
<evidence type="ECO:0000313" key="2">
    <source>
        <dbReference type="EMBL" id="RZS91892.1"/>
    </source>
</evidence>
<evidence type="ECO:0000313" key="3">
    <source>
        <dbReference type="Proteomes" id="UP000292262"/>
    </source>
</evidence>
<dbReference type="AlphaFoldDB" id="A0A4Q7NZU5"/>
<evidence type="ECO:0000259" key="1">
    <source>
        <dbReference type="Pfam" id="PF13524"/>
    </source>
</evidence>